<gene>
    <name evidence="5" type="ORF">GCM10017653_37210</name>
</gene>
<dbReference type="InterPro" id="IPR013094">
    <property type="entry name" value="AB_hydrolase_3"/>
</dbReference>
<dbReference type="InterPro" id="IPR002168">
    <property type="entry name" value="Lipase_GDXG_HIS_AS"/>
</dbReference>
<evidence type="ECO:0000256" key="3">
    <source>
        <dbReference type="PROSITE-ProRule" id="PRU10038"/>
    </source>
</evidence>
<evidence type="ECO:0000256" key="2">
    <source>
        <dbReference type="ARBA" id="ARBA00022801"/>
    </source>
</evidence>
<dbReference type="GO" id="GO:0019433">
    <property type="term" value="P:triglyceride catabolic process"/>
    <property type="evidence" value="ECO:0007669"/>
    <property type="project" value="TreeGrafter"/>
</dbReference>
<dbReference type="PANTHER" id="PTHR23025:SF3">
    <property type="entry name" value="HORMONE-SENSITIVE LIPASE"/>
    <property type="match status" value="1"/>
</dbReference>
<dbReference type="SUPFAM" id="SSF53474">
    <property type="entry name" value="alpha/beta-Hydrolases"/>
    <property type="match status" value="1"/>
</dbReference>
<dbReference type="Pfam" id="PF07859">
    <property type="entry name" value="Abhydrolase_3"/>
    <property type="match status" value="1"/>
</dbReference>
<sequence>MSIDPGILSADMRALLDKVAAETGPQPDATLLPAAEGRALAAQNNRRWNVNLPEMADDREVTVPADAALGSADIRLHILTPHEAERGTILFVHGGGFAFCSPETHERCARVLANATRMSVALPDYRLAPEHPYPAGLLDTIATMRAVLAGAVDGLHGPILVSGDSAGANLALAAMLHEQAADRELPDGALLFYGNYTVDLTGPSYRRFENGPGLTTARMGRYWAWYVAGRDLAGDPLASPLAASDAALAALPPLYLMAAGVDPLFSDTVSLDARLKALGRTDRFDVVPGVTHGFLQNTNELAAARDALEVAGEVARTIKNKAKT</sequence>
<dbReference type="PANTHER" id="PTHR23025">
    <property type="entry name" value="TRIACYLGLYCEROL LIPASE"/>
    <property type="match status" value="1"/>
</dbReference>
<dbReference type="Gene3D" id="3.40.50.1820">
    <property type="entry name" value="alpha/beta hydrolase"/>
    <property type="match status" value="1"/>
</dbReference>
<evidence type="ECO:0000313" key="6">
    <source>
        <dbReference type="Proteomes" id="UP001143330"/>
    </source>
</evidence>
<evidence type="ECO:0000313" key="5">
    <source>
        <dbReference type="EMBL" id="GLK85651.1"/>
    </source>
</evidence>
<keyword evidence="6" id="KW-1185">Reference proteome</keyword>
<dbReference type="GO" id="GO:0005829">
    <property type="term" value="C:cytosol"/>
    <property type="evidence" value="ECO:0007669"/>
    <property type="project" value="TreeGrafter"/>
</dbReference>
<dbReference type="RefSeq" id="WP_213359327.1">
    <property type="nucleotide sequence ID" value="NZ_BSFM01000017.1"/>
</dbReference>
<dbReference type="GO" id="GO:0004771">
    <property type="term" value="F:sterol ester esterase activity"/>
    <property type="evidence" value="ECO:0007669"/>
    <property type="project" value="TreeGrafter"/>
</dbReference>
<comment type="similarity">
    <text evidence="1">Belongs to the 'GDXG' lipolytic enzyme family.</text>
</comment>
<comment type="caution">
    <text evidence="5">The sequence shown here is derived from an EMBL/GenBank/DDBJ whole genome shotgun (WGS) entry which is preliminary data.</text>
</comment>
<evidence type="ECO:0000259" key="4">
    <source>
        <dbReference type="Pfam" id="PF07859"/>
    </source>
</evidence>
<reference evidence="5" key="1">
    <citation type="journal article" date="2014" name="Int. J. Syst. Evol. Microbiol.">
        <title>Complete genome sequence of Corynebacterium casei LMG S-19264T (=DSM 44701T), isolated from a smear-ripened cheese.</title>
        <authorList>
            <consortium name="US DOE Joint Genome Institute (JGI-PGF)"/>
            <person name="Walter F."/>
            <person name="Albersmeier A."/>
            <person name="Kalinowski J."/>
            <person name="Ruckert C."/>
        </authorList>
    </citation>
    <scope>NUCLEOTIDE SEQUENCE</scope>
    <source>
        <strain evidence="5">VKM B-2789</strain>
    </source>
</reference>
<evidence type="ECO:0000256" key="1">
    <source>
        <dbReference type="ARBA" id="ARBA00010515"/>
    </source>
</evidence>
<dbReference type="PROSITE" id="PS01173">
    <property type="entry name" value="LIPASE_GDXG_HIS"/>
    <property type="match status" value="1"/>
</dbReference>
<dbReference type="Proteomes" id="UP001143330">
    <property type="component" value="Unassembled WGS sequence"/>
</dbReference>
<proteinExistence type="inferred from homology"/>
<feature type="active site" evidence="3">
    <location>
        <position position="165"/>
    </location>
</feature>
<dbReference type="GO" id="GO:0004806">
    <property type="term" value="F:triacylglycerol lipase activity"/>
    <property type="evidence" value="ECO:0007669"/>
    <property type="project" value="TreeGrafter"/>
</dbReference>
<protein>
    <submittedName>
        <fullName evidence="5">Alpha/beta hydrolase</fullName>
    </submittedName>
</protein>
<dbReference type="InterPro" id="IPR033140">
    <property type="entry name" value="Lipase_GDXG_put_SER_AS"/>
</dbReference>
<dbReference type="InterPro" id="IPR029058">
    <property type="entry name" value="AB_hydrolase_fold"/>
</dbReference>
<organism evidence="5 6">
    <name type="scientific">Ancylobacter defluvii</name>
    <dbReference type="NCBI Taxonomy" id="1282440"/>
    <lineage>
        <taxon>Bacteria</taxon>
        <taxon>Pseudomonadati</taxon>
        <taxon>Pseudomonadota</taxon>
        <taxon>Alphaproteobacteria</taxon>
        <taxon>Hyphomicrobiales</taxon>
        <taxon>Xanthobacteraceae</taxon>
        <taxon>Ancylobacter</taxon>
    </lineage>
</organism>
<dbReference type="EMBL" id="BSFM01000017">
    <property type="protein sequence ID" value="GLK85651.1"/>
    <property type="molecule type" value="Genomic_DNA"/>
</dbReference>
<reference evidence="5" key="2">
    <citation type="submission" date="2023-01" db="EMBL/GenBank/DDBJ databases">
        <authorList>
            <person name="Sun Q."/>
            <person name="Evtushenko L."/>
        </authorList>
    </citation>
    <scope>NUCLEOTIDE SEQUENCE</scope>
    <source>
        <strain evidence="5">VKM B-2789</strain>
    </source>
</reference>
<dbReference type="PROSITE" id="PS01174">
    <property type="entry name" value="LIPASE_GDXG_SER"/>
    <property type="match status" value="1"/>
</dbReference>
<dbReference type="AlphaFoldDB" id="A0A9W6JXG3"/>
<name>A0A9W6JXG3_9HYPH</name>
<keyword evidence="2 5" id="KW-0378">Hydrolase</keyword>
<accession>A0A9W6JXG3</accession>
<feature type="domain" description="Alpha/beta hydrolase fold-3" evidence="4">
    <location>
        <begin position="89"/>
        <end position="295"/>
    </location>
</feature>